<dbReference type="Pfam" id="PF05368">
    <property type="entry name" value="NmrA"/>
    <property type="match status" value="1"/>
</dbReference>
<protein>
    <submittedName>
        <fullName evidence="5">NAD(P)-binding protein</fullName>
    </submittedName>
</protein>
<evidence type="ECO:0000256" key="3">
    <source>
        <dbReference type="SAM" id="Phobius"/>
    </source>
</evidence>
<dbReference type="PANTHER" id="PTHR47706:SF9">
    <property type="entry name" value="NMRA-LIKE DOMAIN-CONTAINING PROTEIN-RELATED"/>
    <property type="match status" value="1"/>
</dbReference>
<feature type="transmembrane region" description="Helical" evidence="3">
    <location>
        <begin position="149"/>
        <end position="168"/>
    </location>
</feature>
<dbReference type="GO" id="GO:0016491">
    <property type="term" value="F:oxidoreductase activity"/>
    <property type="evidence" value="ECO:0007669"/>
    <property type="project" value="UniProtKB-KW"/>
</dbReference>
<keyword evidence="3" id="KW-0472">Membrane</keyword>
<name>A0A5C2S3W7_9APHY</name>
<feature type="domain" description="NmrA-like" evidence="4">
    <location>
        <begin position="9"/>
        <end position="238"/>
    </location>
</feature>
<dbReference type="EMBL" id="ML122280">
    <property type="protein sequence ID" value="RPD57559.1"/>
    <property type="molecule type" value="Genomic_DNA"/>
</dbReference>
<dbReference type="STRING" id="1328759.A0A5C2S3W7"/>
<dbReference type="InterPro" id="IPR036291">
    <property type="entry name" value="NAD(P)-bd_dom_sf"/>
</dbReference>
<sequence>MPSTSKVTGTVAILGGTGDIGLHISRIFLTEYRKQFPVVRITTRNLESPKAQELKKLGAELHKTSESFDNVLSGIDVVVNALPTTIPDDVKTELAAAVARANPKVYFLSEFGVDYRLNEFDGYEHFDWRHKRAITAQTKAALEGKRTKLILLVTGMFLGWLFTPGLGIDIENNVYTPLGSGSVRFATTAEDDIARSIAQLAILSLDPETASTVPTDIRIAGQIVSHEEVRDAVARVKGVPKGEIRSRSLEQFNNNLKANPNDNVLDYIWVLIGQGKLDFSGENANELVNPGQSLWKWKTVEDQLRDSL</sequence>
<keyword evidence="3" id="KW-0812">Transmembrane</keyword>
<evidence type="ECO:0000256" key="2">
    <source>
        <dbReference type="ARBA" id="ARBA00023002"/>
    </source>
</evidence>
<evidence type="ECO:0000256" key="1">
    <source>
        <dbReference type="ARBA" id="ARBA00022857"/>
    </source>
</evidence>
<dbReference type="InterPro" id="IPR051609">
    <property type="entry name" value="NmrA/Isoflavone_reductase-like"/>
</dbReference>
<keyword evidence="6" id="KW-1185">Reference proteome</keyword>
<evidence type="ECO:0000313" key="6">
    <source>
        <dbReference type="Proteomes" id="UP000313359"/>
    </source>
</evidence>
<dbReference type="InterPro" id="IPR008030">
    <property type="entry name" value="NmrA-like"/>
</dbReference>
<organism evidence="5 6">
    <name type="scientific">Lentinus tigrinus ALCF2SS1-6</name>
    <dbReference type="NCBI Taxonomy" id="1328759"/>
    <lineage>
        <taxon>Eukaryota</taxon>
        <taxon>Fungi</taxon>
        <taxon>Dikarya</taxon>
        <taxon>Basidiomycota</taxon>
        <taxon>Agaricomycotina</taxon>
        <taxon>Agaricomycetes</taxon>
        <taxon>Polyporales</taxon>
        <taxon>Polyporaceae</taxon>
        <taxon>Lentinus</taxon>
    </lineage>
</organism>
<dbReference type="Proteomes" id="UP000313359">
    <property type="component" value="Unassembled WGS sequence"/>
</dbReference>
<evidence type="ECO:0000259" key="4">
    <source>
        <dbReference type="Pfam" id="PF05368"/>
    </source>
</evidence>
<gene>
    <name evidence="5" type="ORF">L227DRAFT_226308</name>
</gene>
<keyword evidence="3" id="KW-1133">Transmembrane helix</keyword>
<dbReference type="PANTHER" id="PTHR47706">
    <property type="entry name" value="NMRA-LIKE FAMILY PROTEIN"/>
    <property type="match status" value="1"/>
</dbReference>
<proteinExistence type="predicted"/>
<evidence type="ECO:0000313" key="5">
    <source>
        <dbReference type="EMBL" id="RPD57559.1"/>
    </source>
</evidence>
<reference evidence="5" key="1">
    <citation type="journal article" date="2018" name="Genome Biol. Evol.">
        <title>Genomics and development of Lentinus tigrinus, a white-rot wood-decaying mushroom with dimorphic fruiting bodies.</title>
        <authorList>
            <person name="Wu B."/>
            <person name="Xu Z."/>
            <person name="Knudson A."/>
            <person name="Carlson A."/>
            <person name="Chen N."/>
            <person name="Kovaka S."/>
            <person name="LaButti K."/>
            <person name="Lipzen A."/>
            <person name="Pennachio C."/>
            <person name="Riley R."/>
            <person name="Schakwitz W."/>
            <person name="Umezawa K."/>
            <person name="Ohm R.A."/>
            <person name="Grigoriev I.V."/>
            <person name="Nagy L.G."/>
            <person name="Gibbons J."/>
            <person name="Hibbett D."/>
        </authorList>
    </citation>
    <scope>NUCLEOTIDE SEQUENCE [LARGE SCALE GENOMIC DNA]</scope>
    <source>
        <strain evidence="5">ALCF2SS1-6</strain>
    </source>
</reference>
<keyword evidence="2" id="KW-0560">Oxidoreductase</keyword>
<accession>A0A5C2S3W7</accession>
<keyword evidence="1" id="KW-0521">NADP</keyword>
<dbReference type="AlphaFoldDB" id="A0A5C2S3W7"/>
<dbReference type="SUPFAM" id="SSF51735">
    <property type="entry name" value="NAD(P)-binding Rossmann-fold domains"/>
    <property type="match status" value="1"/>
</dbReference>
<dbReference type="OrthoDB" id="5283654at2759"/>
<dbReference type="Gene3D" id="3.90.25.10">
    <property type="entry name" value="UDP-galactose 4-epimerase, domain 1"/>
    <property type="match status" value="1"/>
</dbReference>
<dbReference type="Gene3D" id="3.40.50.720">
    <property type="entry name" value="NAD(P)-binding Rossmann-like Domain"/>
    <property type="match status" value="1"/>
</dbReference>